<dbReference type="Gene3D" id="3.40.50.12780">
    <property type="entry name" value="N-terminal domain of ligase-like"/>
    <property type="match status" value="1"/>
</dbReference>
<reference evidence="5 6" key="1">
    <citation type="submission" date="2017-04" db="EMBL/GenBank/DDBJ databases">
        <authorList>
            <person name="Afonso C.L."/>
            <person name="Miller P.J."/>
            <person name="Scott M.A."/>
            <person name="Spackman E."/>
            <person name="Goraichik I."/>
            <person name="Dimitrov K.M."/>
            <person name="Suarez D.L."/>
            <person name="Swayne D.E."/>
        </authorList>
    </citation>
    <scope>NUCLEOTIDE SEQUENCE [LARGE SCALE GENOMIC DNA]</scope>
    <source>
        <strain evidence="5 6">DSM 13146</strain>
    </source>
</reference>
<dbReference type="RefSeq" id="WP_084055697.1">
    <property type="nucleotide sequence ID" value="NZ_FWXF01000001.1"/>
</dbReference>
<protein>
    <submittedName>
        <fullName evidence="5">Fatty-acyl-CoA synthase</fullName>
    </submittedName>
</protein>
<dbReference type="InterPro" id="IPR000873">
    <property type="entry name" value="AMP-dep_synth/lig_dom"/>
</dbReference>
<name>A0A1W1X0Y7_9BACT</name>
<dbReference type="Pfam" id="PF13193">
    <property type="entry name" value="AMP-binding_C"/>
    <property type="match status" value="1"/>
</dbReference>
<evidence type="ECO:0000256" key="1">
    <source>
        <dbReference type="ARBA" id="ARBA00006432"/>
    </source>
</evidence>
<dbReference type="Proteomes" id="UP000192783">
    <property type="component" value="Unassembled WGS sequence"/>
</dbReference>
<dbReference type="InterPro" id="IPR042099">
    <property type="entry name" value="ANL_N_sf"/>
</dbReference>
<proteinExistence type="inferred from homology"/>
<dbReference type="FunFam" id="3.30.300.30:FF:000008">
    <property type="entry name" value="2,3-dihydroxybenzoate-AMP ligase"/>
    <property type="match status" value="1"/>
</dbReference>
<dbReference type="InterPro" id="IPR050237">
    <property type="entry name" value="ATP-dep_AMP-bd_enzyme"/>
</dbReference>
<dbReference type="InterPro" id="IPR025110">
    <property type="entry name" value="AMP-bd_C"/>
</dbReference>
<dbReference type="EMBL" id="FWXF01000001">
    <property type="protein sequence ID" value="SMC17051.1"/>
    <property type="molecule type" value="Genomic_DNA"/>
</dbReference>
<accession>A0A1W1X0Y7</accession>
<dbReference type="NCBIfam" id="NF004837">
    <property type="entry name" value="PRK06187.1"/>
    <property type="match status" value="1"/>
</dbReference>
<keyword evidence="6" id="KW-1185">Reference proteome</keyword>
<dbReference type="PROSITE" id="PS00455">
    <property type="entry name" value="AMP_BINDING"/>
    <property type="match status" value="1"/>
</dbReference>
<dbReference type="InterPro" id="IPR045851">
    <property type="entry name" value="AMP-bd_C_sf"/>
</dbReference>
<dbReference type="OrthoDB" id="5483897at2"/>
<dbReference type="PANTHER" id="PTHR43767:SF1">
    <property type="entry name" value="NONRIBOSOMAL PEPTIDE SYNTHASE PES1 (EUROFUNG)-RELATED"/>
    <property type="match status" value="1"/>
</dbReference>
<dbReference type="SUPFAM" id="SSF56801">
    <property type="entry name" value="Acetyl-CoA synthetase-like"/>
    <property type="match status" value="1"/>
</dbReference>
<comment type="similarity">
    <text evidence="1">Belongs to the ATP-dependent AMP-binding enzyme family.</text>
</comment>
<dbReference type="PANTHER" id="PTHR43767">
    <property type="entry name" value="LONG-CHAIN-FATTY-ACID--COA LIGASE"/>
    <property type="match status" value="1"/>
</dbReference>
<dbReference type="STRING" id="1121390.SAMN02746041_00222"/>
<dbReference type="InterPro" id="IPR020845">
    <property type="entry name" value="AMP-binding_CS"/>
</dbReference>
<evidence type="ECO:0000313" key="6">
    <source>
        <dbReference type="Proteomes" id="UP000192783"/>
    </source>
</evidence>
<dbReference type="GO" id="GO:0016878">
    <property type="term" value="F:acid-thiol ligase activity"/>
    <property type="evidence" value="ECO:0007669"/>
    <property type="project" value="UniProtKB-ARBA"/>
</dbReference>
<keyword evidence="2" id="KW-0436">Ligase</keyword>
<dbReference type="AlphaFoldDB" id="A0A1W1X0Y7"/>
<dbReference type="Pfam" id="PF00501">
    <property type="entry name" value="AMP-binding"/>
    <property type="match status" value="1"/>
</dbReference>
<organism evidence="5 6">
    <name type="scientific">Desulfacinum hydrothermale DSM 13146</name>
    <dbReference type="NCBI Taxonomy" id="1121390"/>
    <lineage>
        <taxon>Bacteria</taxon>
        <taxon>Pseudomonadati</taxon>
        <taxon>Thermodesulfobacteriota</taxon>
        <taxon>Syntrophobacteria</taxon>
        <taxon>Syntrophobacterales</taxon>
        <taxon>Syntrophobacteraceae</taxon>
        <taxon>Desulfacinum</taxon>
    </lineage>
</organism>
<sequence length="512" mass="56552">MVDSIGDVLTLTAGKFPHKTAVINYGGPSFTFSQLNERANRLAHALKRLGVQRGDRVAYLFPNTSTFLEIHFAVAKMGAVGVPLNVRLVGRELQYQIHQADAVCVLFHEAFHHTVLGIRNDLPQVRFFIGQGPEGDGVLSYESVLQAGDPREPHEPALLYDQNVVLYTAGTTGVPKGAVLSHKNSLFNAMTMIMDYGMRHDDVLQVVPPLYHSASLNGFAVTGVLLGATQVLHAAVDPAQIFQSIQDHQVTFTWGPATLWRMLLAYPHRGRYDTSSVRRVINGAMYMPAPMRRAVLEMFPNARMGDTYGMTEASPCTTILRPEDVLRKPASVGVPLTICDVKIFDDQGRELPPGQVGEIVTRGNVMMGYDKNPAATAEALLNGWYHTGDLGRKDEEGFIYLVDRKKDMIVTGGENVYSREVEEVIASHPAVFETAVIGLPDEQWGERVTAVVVLRPGAAVRQEEILEHCRKNLAGYKCPKAVVYREELPKSAAGKILKKDLRTELLEKETPR</sequence>
<feature type="domain" description="AMP-dependent synthetase/ligase" evidence="3">
    <location>
        <begin position="12"/>
        <end position="369"/>
    </location>
</feature>
<feature type="domain" description="AMP-binding enzyme C-terminal" evidence="4">
    <location>
        <begin position="420"/>
        <end position="495"/>
    </location>
</feature>
<evidence type="ECO:0000256" key="2">
    <source>
        <dbReference type="ARBA" id="ARBA00022598"/>
    </source>
</evidence>
<evidence type="ECO:0000259" key="3">
    <source>
        <dbReference type="Pfam" id="PF00501"/>
    </source>
</evidence>
<dbReference type="Gene3D" id="3.30.300.30">
    <property type="match status" value="1"/>
</dbReference>
<gene>
    <name evidence="5" type="ORF">SAMN02746041_00222</name>
</gene>
<evidence type="ECO:0000259" key="4">
    <source>
        <dbReference type="Pfam" id="PF13193"/>
    </source>
</evidence>
<evidence type="ECO:0000313" key="5">
    <source>
        <dbReference type="EMBL" id="SMC17051.1"/>
    </source>
</evidence>
<dbReference type="CDD" id="cd17631">
    <property type="entry name" value="FACL_FadD13-like"/>
    <property type="match status" value="1"/>
</dbReference>